<evidence type="ECO:0000313" key="2">
    <source>
        <dbReference type="Proteomes" id="UP000542342"/>
    </source>
</evidence>
<evidence type="ECO:0000313" key="1">
    <source>
        <dbReference type="EMBL" id="MBA2225118.1"/>
    </source>
</evidence>
<dbReference type="EMBL" id="JACEFB010000001">
    <property type="protein sequence ID" value="MBA2225118.1"/>
    <property type="molecule type" value="Genomic_DNA"/>
</dbReference>
<dbReference type="Proteomes" id="UP000542342">
    <property type="component" value="Unassembled WGS sequence"/>
</dbReference>
<comment type="caution">
    <text evidence="1">The sequence shown here is derived from an EMBL/GenBank/DDBJ whole genome shotgun (WGS) entry which is preliminary data.</text>
</comment>
<accession>A0A7V8VBR1</accession>
<proteinExistence type="predicted"/>
<organism evidence="1 2">
    <name type="scientific">Thermogemmata fonticola</name>
    <dbReference type="NCBI Taxonomy" id="2755323"/>
    <lineage>
        <taxon>Bacteria</taxon>
        <taxon>Pseudomonadati</taxon>
        <taxon>Planctomycetota</taxon>
        <taxon>Planctomycetia</taxon>
        <taxon>Gemmatales</taxon>
        <taxon>Gemmataceae</taxon>
        <taxon>Thermogemmata</taxon>
    </lineage>
</organism>
<name>A0A7V8VBR1_9BACT</name>
<gene>
    <name evidence="1" type="ORF">H0921_02965</name>
</gene>
<reference evidence="1 2" key="1">
    <citation type="submission" date="2020-07" db="EMBL/GenBank/DDBJ databases">
        <title>Thermogemmata thermophila gen. nov., sp. nov., a novel moderate thermophilic planctomycete from a Kamchatka hot spring.</title>
        <authorList>
            <person name="Elcheninov A.G."/>
            <person name="Podosokorskaya O.A."/>
            <person name="Kovaleva O.L."/>
            <person name="Novikov A."/>
            <person name="Bonch-Osmolovskaya E.A."/>
            <person name="Toshchakov S.V."/>
            <person name="Kublanov I.V."/>
        </authorList>
    </citation>
    <scope>NUCLEOTIDE SEQUENCE [LARGE SCALE GENOMIC DNA]</scope>
    <source>
        <strain evidence="1 2">2918</strain>
    </source>
</reference>
<keyword evidence="2" id="KW-1185">Reference proteome</keyword>
<sequence length="124" mass="14708">MEEANRHKWIESQKAGYDLGESCIREWVAKHWQGYLRARWVEHLQGKCFWVELDRGDFGLLQREFHDCKPLLDAILDQLAAGKENLHVILWAMDTGQPIEQVLRILEALDINSIRLRHQFETRE</sequence>
<dbReference type="AlphaFoldDB" id="A0A7V8VBR1"/>
<protein>
    <submittedName>
        <fullName evidence="1">Uncharacterized protein</fullName>
    </submittedName>
</protein>